<dbReference type="PANTHER" id="PTHR31791">
    <property type="entry name" value="FRIGIDA-LIKE PROTEIN 3-RELATED"/>
    <property type="match status" value="1"/>
</dbReference>
<keyword evidence="7" id="KW-1185">Reference proteome</keyword>
<proteinExistence type="inferred from homology"/>
<dbReference type="OrthoDB" id="1930990at2759"/>
<protein>
    <recommendedName>
        <fullName evidence="5">FRIGIDA-like protein</fullName>
    </recommendedName>
</protein>
<dbReference type="PANTHER" id="PTHR31791:SF4">
    <property type="entry name" value="FRIGIDA-LIKE PROTEIN 3"/>
    <property type="match status" value="1"/>
</dbReference>
<sequence>MEETRSVATLIESTTTKIQQLQKAFAELESHRAVTLNMKWQQLEEHFHGLEKSLKRRFNDLEGQEQEYKNKTLRARETLVKREADIIAKEQASLNRLQEKRDAAVYAISSKTTAKHKKPCIEPTFVTTKNQCGILLVEEKPPDIMASQDNSKSMKKFTQNVNVEGQSYPQLVRLCQANDSEGLHKFISENRKNLAAIKEEIPIALSASADPANLVLDSLQGFYSIQGAQLDGKKDSYLLGLRRTCIMLMECLRLLLATLDMGSFSYVISDVKERAKAIAEEWQPKLVDLDLDASNGNSLEAHAFLQLIATFGISSDYDQEVLSKMIPMVSRRQQTADLCRSLGLSERMPGVIDVLVSNGRQIDAVNLAFSFELTEKYSPVSLLESYLTEAKQTTSPSKSANASPTVQTEVNERELAALKAVIKCIEDHRLEKQYPIDPLQKQVLQLEKAKADKKRATEVAKPQPKRPRANGTGSVPRTANVAAERNFYPRMTDRYPQYVYDRPYAYTGPTDNHIQSVLGPASYNLSPAHGNYFANGYQYQAPYLH</sequence>
<evidence type="ECO:0000256" key="1">
    <source>
        <dbReference type="ARBA" id="ARBA00008956"/>
    </source>
</evidence>
<accession>A0A166JFW6</accession>
<dbReference type="Proteomes" id="UP000077755">
    <property type="component" value="Chromosome 1"/>
</dbReference>
<dbReference type="GO" id="GO:0030154">
    <property type="term" value="P:cell differentiation"/>
    <property type="evidence" value="ECO:0007669"/>
    <property type="project" value="UniProtKB-KW"/>
</dbReference>
<evidence type="ECO:0000256" key="5">
    <source>
        <dbReference type="RuleBase" id="RU364012"/>
    </source>
</evidence>
<comment type="similarity">
    <text evidence="1 5">Belongs to the Frigida family.</text>
</comment>
<dbReference type="AlphaFoldDB" id="A0A166JFW6"/>
<dbReference type="InterPro" id="IPR012474">
    <property type="entry name" value="Frigida"/>
</dbReference>
<organism evidence="6 7">
    <name type="scientific">Daucus carota subsp. sativus</name>
    <name type="common">Carrot</name>
    <dbReference type="NCBI Taxonomy" id="79200"/>
    <lineage>
        <taxon>Eukaryota</taxon>
        <taxon>Viridiplantae</taxon>
        <taxon>Streptophyta</taxon>
        <taxon>Embryophyta</taxon>
        <taxon>Tracheophyta</taxon>
        <taxon>Spermatophyta</taxon>
        <taxon>Magnoliopsida</taxon>
        <taxon>eudicotyledons</taxon>
        <taxon>Gunneridae</taxon>
        <taxon>Pentapetalae</taxon>
        <taxon>asterids</taxon>
        <taxon>campanulids</taxon>
        <taxon>Apiales</taxon>
        <taxon>Apiaceae</taxon>
        <taxon>Apioideae</taxon>
        <taxon>Scandiceae</taxon>
        <taxon>Daucinae</taxon>
        <taxon>Daucus</taxon>
        <taxon>Daucus sect. Daucus</taxon>
    </lineage>
</organism>
<dbReference type="OMA" id="CTVQWKE"/>
<name>A0A166JFW6_DAUCS</name>
<evidence type="ECO:0000256" key="3">
    <source>
        <dbReference type="ARBA" id="ARBA00022782"/>
    </source>
</evidence>
<evidence type="ECO:0000256" key="2">
    <source>
        <dbReference type="ARBA" id="ARBA00022473"/>
    </source>
</evidence>
<keyword evidence="3 5" id="KW-0221">Differentiation</keyword>
<evidence type="ECO:0000313" key="7">
    <source>
        <dbReference type="Proteomes" id="UP000077755"/>
    </source>
</evidence>
<evidence type="ECO:0000313" key="6">
    <source>
        <dbReference type="EMBL" id="WOG86008.1"/>
    </source>
</evidence>
<keyword evidence="2 5" id="KW-0217">Developmental protein</keyword>
<dbReference type="Pfam" id="PF07899">
    <property type="entry name" value="Frigida"/>
    <property type="match status" value="1"/>
</dbReference>
<dbReference type="GO" id="GO:0009908">
    <property type="term" value="P:flower development"/>
    <property type="evidence" value="ECO:0007669"/>
    <property type="project" value="UniProtKB-KW"/>
</dbReference>
<reference evidence="6" key="2">
    <citation type="submission" date="2022-03" db="EMBL/GenBank/DDBJ databases">
        <title>Draft title - Genomic analysis of global carrot germplasm unveils the trajectory of domestication and the origin of high carotenoid orange carrot.</title>
        <authorList>
            <person name="Iorizzo M."/>
            <person name="Ellison S."/>
            <person name="Senalik D."/>
            <person name="Macko-Podgorni A."/>
            <person name="Grzebelus D."/>
            <person name="Bostan H."/>
            <person name="Rolling W."/>
            <person name="Curaba J."/>
            <person name="Simon P."/>
        </authorList>
    </citation>
    <scope>NUCLEOTIDE SEQUENCE</scope>
    <source>
        <tissue evidence="6">Leaf</tissue>
    </source>
</reference>
<evidence type="ECO:0000256" key="4">
    <source>
        <dbReference type="ARBA" id="ARBA00023089"/>
    </source>
</evidence>
<dbReference type="EMBL" id="CP093343">
    <property type="protein sequence ID" value="WOG86008.1"/>
    <property type="molecule type" value="Genomic_DNA"/>
</dbReference>
<keyword evidence="4 5" id="KW-0287">Flowering</keyword>
<dbReference type="Gramene" id="KZN12120">
    <property type="protein sequence ID" value="KZN12120"/>
    <property type="gene ID" value="DCAR_004776"/>
</dbReference>
<dbReference type="KEGG" id="dcr:108204933"/>
<gene>
    <name evidence="6" type="ORF">DCAR_0105202</name>
</gene>
<reference evidence="6" key="1">
    <citation type="journal article" date="2016" name="Nat. Genet.">
        <title>A high-quality carrot genome assembly provides new insights into carotenoid accumulation and asterid genome evolution.</title>
        <authorList>
            <person name="Iorizzo M."/>
            <person name="Ellison S."/>
            <person name="Senalik D."/>
            <person name="Zeng P."/>
            <person name="Satapoomin P."/>
            <person name="Huang J."/>
            <person name="Bowman M."/>
            <person name="Iovene M."/>
            <person name="Sanseverino W."/>
            <person name="Cavagnaro P."/>
            <person name="Yildiz M."/>
            <person name="Macko-Podgorni A."/>
            <person name="Moranska E."/>
            <person name="Grzebelus E."/>
            <person name="Grzebelus D."/>
            <person name="Ashrafi H."/>
            <person name="Zheng Z."/>
            <person name="Cheng S."/>
            <person name="Spooner D."/>
            <person name="Van Deynze A."/>
            <person name="Simon P."/>
        </authorList>
    </citation>
    <scope>NUCLEOTIDE SEQUENCE</scope>
    <source>
        <tissue evidence="6">Leaf</tissue>
    </source>
</reference>